<organism evidence="8">
    <name type="scientific">Capitella teleta</name>
    <name type="common">Polychaete worm</name>
    <dbReference type="NCBI Taxonomy" id="283909"/>
    <lineage>
        <taxon>Eukaryota</taxon>
        <taxon>Metazoa</taxon>
        <taxon>Spiralia</taxon>
        <taxon>Lophotrochozoa</taxon>
        <taxon>Annelida</taxon>
        <taxon>Polychaeta</taxon>
        <taxon>Sedentaria</taxon>
        <taxon>Scolecida</taxon>
        <taxon>Capitellidae</taxon>
        <taxon>Capitella</taxon>
    </lineage>
</organism>
<dbReference type="SUPFAM" id="SSF48317">
    <property type="entry name" value="Acid phosphatase/Vanadium-dependent haloperoxidase"/>
    <property type="match status" value="1"/>
</dbReference>
<evidence type="ECO:0000256" key="6">
    <source>
        <dbReference type="SAM" id="Phobius"/>
    </source>
</evidence>
<dbReference type="GO" id="GO:0046839">
    <property type="term" value="P:phospholipid dephosphorylation"/>
    <property type="evidence" value="ECO:0007669"/>
    <property type="project" value="TreeGrafter"/>
</dbReference>
<dbReference type="EnsemblMetazoa" id="CapteT228043">
    <property type="protein sequence ID" value="CapteP228043"/>
    <property type="gene ID" value="CapteG228043"/>
</dbReference>
<feature type="transmembrane region" description="Helical" evidence="6">
    <location>
        <begin position="56"/>
        <end position="79"/>
    </location>
</feature>
<dbReference type="GO" id="GO:0008195">
    <property type="term" value="F:phosphatidate phosphatase activity"/>
    <property type="evidence" value="ECO:0007669"/>
    <property type="project" value="TreeGrafter"/>
</dbReference>
<protein>
    <recommendedName>
        <fullName evidence="7">Phosphatidic acid phosphatase type 2/haloperoxidase domain-containing protein</fullName>
    </recommendedName>
</protein>
<keyword evidence="10" id="KW-1185">Reference proteome</keyword>
<feature type="transmembrane region" description="Helical" evidence="6">
    <location>
        <begin position="247"/>
        <end position="267"/>
    </location>
</feature>
<dbReference type="Gene3D" id="1.20.144.10">
    <property type="entry name" value="Phosphatidic acid phosphatase type 2/haloperoxidase"/>
    <property type="match status" value="1"/>
</dbReference>
<evidence type="ECO:0000256" key="1">
    <source>
        <dbReference type="ARBA" id="ARBA00004141"/>
    </source>
</evidence>
<dbReference type="OrthoDB" id="8907274at2759"/>
<reference evidence="10" key="1">
    <citation type="submission" date="2012-12" db="EMBL/GenBank/DDBJ databases">
        <authorList>
            <person name="Hellsten U."/>
            <person name="Grimwood J."/>
            <person name="Chapman J.A."/>
            <person name="Shapiro H."/>
            <person name="Aerts A."/>
            <person name="Otillar R.P."/>
            <person name="Terry A.Y."/>
            <person name="Boore J.L."/>
            <person name="Simakov O."/>
            <person name="Marletaz F."/>
            <person name="Cho S.-J."/>
            <person name="Edsinger-Gonzales E."/>
            <person name="Havlak P."/>
            <person name="Kuo D.-H."/>
            <person name="Larsson T."/>
            <person name="Lv J."/>
            <person name="Arendt D."/>
            <person name="Savage R."/>
            <person name="Osoegawa K."/>
            <person name="de Jong P."/>
            <person name="Lindberg D.R."/>
            <person name="Seaver E.C."/>
            <person name="Weisblat D.A."/>
            <person name="Putnam N.H."/>
            <person name="Grigoriev I.V."/>
            <person name="Rokhsar D.S."/>
        </authorList>
    </citation>
    <scope>NUCLEOTIDE SEQUENCE</scope>
    <source>
        <strain evidence="10">I ESC-2004</strain>
    </source>
</reference>
<dbReference type="EMBL" id="AMQN01002760">
    <property type="status" value="NOT_ANNOTATED_CDS"/>
    <property type="molecule type" value="Genomic_DNA"/>
</dbReference>
<evidence type="ECO:0000256" key="3">
    <source>
        <dbReference type="ARBA" id="ARBA00022692"/>
    </source>
</evidence>
<evidence type="ECO:0000313" key="10">
    <source>
        <dbReference type="Proteomes" id="UP000014760"/>
    </source>
</evidence>
<dbReference type="InterPro" id="IPR043216">
    <property type="entry name" value="PAP-like"/>
</dbReference>
<dbReference type="GO" id="GO:0005886">
    <property type="term" value="C:plasma membrane"/>
    <property type="evidence" value="ECO:0007669"/>
    <property type="project" value="TreeGrafter"/>
</dbReference>
<gene>
    <name evidence="8" type="ORF">CAPTEDRAFT_228043</name>
</gene>
<dbReference type="GO" id="GO:0007165">
    <property type="term" value="P:signal transduction"/>
    <property type="evidence" value="ECO:0007669"/>
    <property type="project" value="TreeGrafter"/>
</dbReference>
<evidence type="ECO:0000256" key="2">
    <source>
        <dbReference type="ARBA" id="ARBA00008816"/>
    </source>
</evidence>
<dbReference type="InterPro" id="IPR036938">
    <property type="entry name" value="PAP2/HPO_sf"/>
</dbReference>
<name>R7TNZ9_CAPTE</name>
<reference evidence="8 10" key="2">
    <citation type="journal article" date="2013" name="Nature">
        <title>Insights into bilaterian evolution from three spiralian genomes.</title>
        <authorList>
            <person name="Simakov O."/>
            <person name="Marletaz F."/>
            <person name="Cho S.J."/>
            <person name="Edsinger-Gonzales E."/>
            <person name="Havlak P."/>
            <person name="Hellsten U."/>
            <person name="Kuo D.H."/>
            <person name="Larsson T."/>
            <person name="Lv J."/>
            <person name="Arendt D."/>
            <person name="Savage R."/>
            <person name="Osoegawa K."/>
            <person name="de Jong P."/>
            <person name="Grimwood J."/>
            <person name="Chapman J.A."/>
            <person name="Shapiro H."/>
            <person name="Aerts A."/>
            <person name="Otillar R.P."/>
            <person name="Terry A.Y."/>
            <person name="Boore J.L."/>
            <person name="Grigoriev I.V."/>
            <person name="Lindberg D.R."/>
            <person name="Seaver E.C."/>
            <person name="Weisblat D.A."/>
            <person name="Putnam N.H."/>
            <person name="Rokhsar D.S."/>
        </authorList>
    </citation>
    <scope>NUCLEOTIDE SEQUENCE</scope>
    <source>
        <strain evidence="8 10">I ESC-2004</strain>
    </source>
</reference>
<feature type="domain" description="Phosphatidic acid phosphatase type 2/haloperoxidase" evidence="7">
    <location>
        <begin position="112"/>
        <end position="260"/>
    </location>
</feature>
<evidence type="ECO:0000259" key="7">
    <source>
        <dbReference type="SMART" id="SM00014"/>
    </source>
</evidence>
<reference evidence="9" key="3">
    <citation type="submission" date="2015-06" db="UniProtKB">
        <authorList>
            <consortium name="EnsemblMetazoa"/>
        </authorList>
    </citation>
    <scope>IDENTIFICATION</scope>
</reference>
<sequence length="320" mass="36785">MCMWIRVRHNYDFPYKEFFLPWIILKNGVEPTQRGFYCDDVSIKYPYKSSTITNTVLTSISCLLPSLTFVITELTCWLLRDEKKSEYSTDQPPITIASFSVPRFITKLYKLFCVYFFGFLLQQTITNIGKFTIGRLRPHYLDICQPNYSRFSCVDANNLAVYVTETDLCTGEDTYRIEQARLSFPSGHSSMSTYAALYTIFYLQYRLTHRDMRLVRCLLQSVLAYMAIYTCLSRVSDNKHHWSDVLAGAIIGVSIASLMACCVSNFFKREVSQGKCSNSSSVPQADYPANLRPDLEVGELRTSNSSLADSTKRYSRSEYM</sequence>
<evidence type="ECO:0000256" key="4">
    <source>
        <dbReference type="ARBA" id="ARBA00022989"/>
    </source>
</evidence>
<dbReference type="Pfam" id="PF01569">
    <property type="entry name" value="PAP2"/>
    <property type="match status" value="1"/>
</dbReference>
<comment type="similarity">
    <text evidence="2">Belongs to the PA-phosphatase related phosphoesterase family.</text>
</comment>
<feature type="transmembrane region" description="Helical" evidence="6">
    <location>
        <begin position="214"/>
        <end position="235"/>
    </location>
</feature>
<accession>R7TNZ9</accession>
<comment type="subcellular location">
    <subcellularLocation>
        <location evidence="1">Membrane</location>
        <topology evidence="1">Multi-pass membrane protein</topology>
    </subcellularLocation>
</comment>
<evidence type="ECO:0000313" key="8">
    <source>
        <dbReference type="EMBL" id="ELT92775.1"/>
    </source>
</evidence>
<dbReference type="PANTHER" id="PTHR10165">
    <property type="entry name" value="LIPID PHOSPHATE PHOSPHATASE"/>
    <property type="match status" value="1"/>
</dbReference>
<evidence type="ECO:0000256" key="5">
    <source>
        <dbReference type="ARBA" id="ARBA00023136"/>
    </source>
</evidence>
<keyword evidence="4 6" id="KW-1133">Transmembrane helix</keyword>
<dbReference type="SMART" id="SM00014">
    <property type="entry name" value="acidPPc"/>
    <property type="match status" value="1"/>
</dbReference>
<dbReference type="STRING" id="283909.R7TNZ9"/>
<keyword evidence="5 6" id="KW-0472">Membrane</keyword>
<dbReference type="Proteomes" id="UP000014760">
    <property type="component" value="Unassembled WGS sequence"/>
</dbReference>
<dbReference type="EMBL" id="KB310004">
    <property type="protein sequence ID" value="ELT92775.1"/>
    <property type="molecule type" value="Genomic_DNA"/>
</dbReference>
<dbReference type="GO" id="GO:0006644">
    <property type="term" value="P:phospholipid metabolic process"/>
    <property type="evidence" value="ECO:0007669"/>
    <property type="project" value="InterPro"/>
</dbReference>
<evidence type="ECO:0000313" key="9">
    <source>
        <dbReference type="EnsemblMetazoa" id="CapteP228043"/>
    </source>
</evidence>
<dbReference type="InterPro" id="IPR000326">
    <property type="entry name" value="PAP2/HPO"/>
</dbReference>
<dbReference type="HOGENOM" id="CLU_021458_3_2_1"/>
<dbReference type="CDD" id="cd03384">
    <property type="entry name" value="PAP2_wunen"/>
    <property type="match status" value="1"/>
</dbReference>
<dbReference type="PANTHER" id="PTHR10165:SF103">
    <property type="entry name" value="PHOSPHOLIPID PHOSPHATASE HOMOLOG 1.2 HOMOLOG"/>
    <property type="match status" value="1"/>
</dbReference>
<keyword evidence="3 6" id="KW-0812">Transmembrane</keyword>
<proteinExistence type="inferred from homology"/>
<dbReference type="OMA" id="CWRWARL"/>
<dbReference type="AlphaFoldDB" id="R7TNZ9"/>